<comment type="caution">
    <text evidence="1">The sequence shown here is derived from an EMBL/GenBank/DDBJ whole genome shotgun (WGS) entry which is preliminary data.</text>
</comment>
<name>A0A2S4PJP1_9PEZI</name>
<gene>
    <name evidence="1" type="ORF">EPUL_005997</name>
</gene>
<proteinExistence type="predicted"/>
<reference evidence="1 2" key="1">
    <citation type="submission" date="2017-10" db="EMBL/GenBank/DDBJ databases">
        <title>Development of genomic resources for the powdery mildew, Erysiphe pulchra.</title>
        <authorList>
            <person name="Wadl P.A."/>
            <person name="Mack B.M."/>
            <person name="Moore G."/>
            <person name="Beltz S.B."/>
        </authorList>
    </citation>
    <scope>NUCLEOTIDE SEQUENCE [LARGE SCALE GENOMIC DNA]</scope>
    <source>
        <strain evidence="1">Cflorida</strain>
    </source>
</reference>
<dbReference type="OrthoDB" id="3599317at2759"/>
<evidence type="ECO:0000313" key="1">
    <source>
        <dbReference type="EMBL" id="POS82207.1"/>
    </source>
</evidence>
<feature type="non-terminal residue" evidence="1">
    <location>
        <position position="196"/>
    </location>
</feature>
<evidence type="ECO:0000313" key="2">
    <source>
        <dbReference type="Proteomes" id="UP000237438"/>
    </source>
</evidence>
<dbReference type="EMBL" id="PEDP01003667">
    <property type="protein sequence ID" value="POS82207.1"/>
    <property type="molecule type" value="Genomic_DNA"/>
</dbReference>
<sequence length="196" mass="22792">RVVTVLSITQSLRINKDTFTTESLFANLLDELKRLRFEDNNNNTILYISLNHKYPNSNQNNISKNRPYKGKRPYKVTKGKYCRNCKRTSHNTVDCFFLFPEKAPSSWNHINMKKHIENTQLENGHANDDNEVDVLYTRMDHEVVDLNMTDNYNEAATTRTMQARDTTPIVSSQTPPRRNILYVIKGSLQIIKAVIK</sequence>
<protein>
    <submittedName>
        <fullName evidence="1">Uncharacterized protein</fullName>
    </submittedName>
</protein>
<keyword evidence="2" id="KW-1185">Reference proteome</keyword>
<dbReference type="Proteomes" id="UP000237438">
    <property type="component" value="Unassembled WGS sequence"/>
</dbReference>
<organism evidence="1 2">
    <name type="scientific">Erysiphe pulchra</name>
    <dbReference type="NCBI Taxonomy" id="225359"/>
    <lineage>
        <taxon>Eukaryota</taxon>
        <taxon>Fungi</taxon>
        <taxon>Dikarya</taxon>
        <taxon>Ascomycota</taxon>
        <taxon>Pezizomycotina</taxon>
        <taxon>Leotiomycetes</taxon>
        <taxon>Erysiphales</taxon>
        <taxon>Erysiphaceae</taxon>
        <taxon>Erysiphe</taxon>
    </lineage>
</organism>
<dbReference type="AlphaFoldDB" id="A0A2S4PJP1"/>
<accession>A0A2S4PJP1</accession>
<feature type="non-terminal residue" evidence="1">
    <location>
        <position position="1"/>
    </location>
</feature>